<feature type="region of interest" description="Disordered" evidence="1">
    <location>
        <begin position="39"/>
        <end position="102"/>
    </location>
</feature>
<dbReference type="AlphaFoldDB" id="A0A0G1SE35"/>
<feature type="compositionally biased region" description="Basic and acidic residues" evidence="1">
    <location>
        <begin position="74"/>
        <end position="84"/>
    </location>
</feature>
<gene>
    <name evidence="2" type="ORF">UX57_C0018G0012</name>
</gene>
<protein>
    <submittedName>
        <fullName evidence="2">Uncharacterized protein</fullName>
    </submittedName>
</protein>
<accession>A0A0G1SE35</accession>
<dbReference type="Proteomes" id="UP000034795">
    <property type="component" value="Unassembled WGS sequence"/>
</dbReference>
<name>A0A0G1SE35_9BACT</name>
<evidence type="ECO:0000313" key="2">
    <source>
        <dbReference type="EMBL" id="KKU40373.1"/>
    </source>
</evidence>
<comment type="caution">
    <text evidence="2">The sequence shown here is derived from an EMBL/GenBank/DDBJ whole genome shotgun (WGS) entry which is preliminary data.</text>
</comment>
<organism evidence="2 3">
    <name type="scientific">Candidatus Uhrbacteria bacterium GW2011_GWE2_46_68</name>
    <dbReference type="NCBI Taxonomy" id="1618994"/>
    <lineage>
        <taxon>Bacteria</taxon>
        <taxon>Candidatus Uhriibacteriota</taxon>
    </lineage>
</organism>
<reference evidence="2 3" key="1">
    <citation type="journal article" date="2015" name="Nature">
        <title>rRNA introns, odd ribosomes, and small enigmatic genomes across a large radiation of phyla.</title>
        <authorList>
            <person name="Brown C.T."/>
            <person name="Hug L.A."/>
            <person name="Thomas B.C."/>
            <person name="Sharon I."/>
            <person name="Castelle C.J."/>
            <person name="Singh A."/>
            <person name="Wilkins M.J."/>
            <person name="Williams K.H."/>
            <person name="Banfield J.F."/>
        </authorList>
    </citation>
    <scope>NUCLEOTIDE SEQUENCE [LARGE SCALE GENOMIC DNA]</scope>
</reference>
<evidence type="ECO:0000313" key="3">
    <source>
        <dbReference type="Proteomes" id="UP000034795"/>
    </source>
</evidence>
<dbReference type="STRING" id="1618994.UX57_C0018G0012"/>
<sequence length="168" mass="18311">MNFTREELAGKSKLELKSLIKQSSLDVAFTNMTSHPELVEAIMQAQEKRDAAAPPPAQEEAPPVGGRQRGRARQQLEEDQRPPEEDAPPPPPNGNGKAKKKIRVACGASSGQYPVAGMTVGNIRQELRDILNIGSEHMPRVNGASVDNDYVLKEEDSLEFVRNAGDKA</sequence>
<dbReference type="EMBL" id="LCMS01000018">
    <property type="protein sequence ID" value="KKU40373.1"/>
    <property type="molecule type" value="Genomic_DNA"/>
</dbReference>
<proteinExistence type="predicted"/>
<evidence type="ECO:0000256" key="1">
    <source>
        <dbReference type="SAM" id="MobiDB-lite"/>
    </source>
</evidence>